<name>A0A0E9S4I5_ANGAN</name>
<organism evidence="2">
    <name type="scientific">Anguilla anguilla</name>
    <name type="common">European freshwater eel</name>
    <name type="synonym">Muraena anguilla</name>
    <dbReference type="NCBI Taxonomy" id="7936"/>
    <lineage>
        <taxon>Eukaryota</taxon>
        <taxon>Metazoa</taxon>
        <taxon>Chordata</taxon>
        <taxon>Craniata</taxon>
        <taxon>Vertebrata</taxon>
        <taxon>Euteleostomi</taxon>
        <taxon>Actinopterygii</taxon>
        <taxon>Neopterygii</taxon>
        <taxon>Teleostei</taxon>
        <taxon>Anguilliformes</taxon>
        <taxon>Anguillidae</taxon>
        <taxon>Anguilla</taxon>
    </lineage>
</organism>
<proteinExistence type="predicted"/>
<accession>A0A0E9S4I5</accession>
<feature type="region of interest" description="Disordered" evidence="1">
    <location>
        <begin position="1"/>
        <end position="26"/>
    </location>
</feature>
<evidence type="ECO:0000313" key="2">
    <source>
        <dbReference type="EMBL" id="JAH36196.1"/>
    </source>
</evidence>
<dbReference type="AlphaFoldDB" id="A0A0E9S4I5"/>
<reference evidence="2" key="2">
    <citation type="journal article" date="2015" name="Fish Shellfish Immunol.">
        <title>Early steps in the European eel (Anguilla anguilla)-Vibrio vulnificus interaction in the gills: Role of the RtxA13 toxin.</title>
        <authorList>
            <person name="Callol A."/>
            <person name="Pajuelo D."/>
            <person name="Ebbesson L."/>
            <person name="Teles M."/>
            <person name="MacKenzie S."/>
            <person name="Amaro C."/>
        </authorList>
    </citation>
    <scope>NUCLEOTIDE SEQUENCE</scope>
</reference>
<reference evidence="2" key="1">
    <citation type="submission" date="2014-11" db="EMBL/GenBank/DDBJ databases">
        <authorList>
            <person name="Amaro Gonzalez C."/>
        </authorList>
    </citation>
    <scope>NUCLEOTIDE SEQUENCE</scope>
</reference>
<dbReference type="EMBL" id="GBXM01072381">
    <property type="protein sequence ID" value="JAH36196.1"/>
    <property type="molecule type" value="Transcribed_RNA"/>
</dbReference>
<evidence type="ECO:0000256" key="1">
    <source>
        <dbReference type="SAM" id="MobiDB-lite"/>
    </source>
</evidence>
<protein>
    <submittedName>
        <fullName evidence="2">Uncharacterized protein</fullName>
    </submittedName>
</protein>
<feature type="compositionally biased region" description="Polar residues" evidence="1">
    <location>
        <begin position="1"/>
        <end position="19"/>
    </location>
</feature>
<sequence>MLPHSGNSYQKTRTVSTQVSTNSNNKNNSKKIYMGVISGELKVSVMFFAVQTISM</sequence>